<organism evidence="2 3">
    <name type="scientific">Dokdonia ponticola</name>
    <dbReference type="NCBI Taxonomy" id="2041041"/>
    <lineage>
        <taxon>Bacteria</taxon>
        <taxon>Pseudomonadati</taxon>
        <taxon>Bacteroidota</taxon>
        <taxon>Flavobacteriia</taxon>
        <taxon>Flavobacteriales</taxon>
        <taxon>Flavobacteriaceae</taxon>
        <taxon>Dokdonia</taxon>
    </lineage>
</organism>
<dbReference type="RefSeq" id="WP_379980823.1">
    <property type="nucleotide sequence ID" value="NZ_JBHSFV010000011.1"/>
</dbReference>
<dbReference type="Gene3D" id="3.40.50.10910">
    <property type="entry name" value="Amidohydrolase"/>
    <property type="match status" value="1"/>
</dbReference>
<proteinExistence type="predicted"/>
<keyword evidence="3" id="KW-1185">Reference proteome</keyword>
<dbReference type="PANTHER" id="PTHR43135:SF3">
    <property type="entry name" value="ALPHA-D-RIBOSE 1-METHYLPHOSPHONATE 5-TRIPHOSPHATE DIPHOSPHATASE"/>
    <property type="match status" value="1"/>
</dbReference>
<dbReference type="InterPro" id="IPR006680">
    <property type="entry name" value="Amidohydro-rel"/>
</dbReference>
<dbReference type="EMBL" id="JBHSFV010000011">
    <property type="protein sequence ID" value="MFC4635516.1"/>
    <property type="molecule type" value="Genomic_DNA"/>
</dbReference>
<dbReference type="SUPFAM" id="SSF51338">
    <property type="entry name" value="Composite domain of metallo-dependent hydrolases"/>
    <property type="match status" value="1"/>
</dbReference>
<protein>
    <submittedName>
        <fullName evidence="2">Amidohydrolase family protein</fullName>
    </submittedName>
</protein>
<dbReference type="Proteomes" id="UP001596043">
    <property type="component" value="Unassembled WGS sequence"/>
</dbReference>
<gene>
    <name evidence="2" type="ORF">ACFO3O_16520</name>
</gene>
<reference evidence="3" key="1">
    <citation type="journal article" date="2019" name="Int. J. Syst. Evol. Microbiol.">
        <title>The Global Catalogue of Microorganisms (GCM) 10K type strain sequencing project: providing services to taxonomists for standard genome sequencing and annotation.</title>
        <authorList>
            <consortium name="The Broad Institute Genomics Platform"/>
            <consortium name="The Broad Institute Genome Sequencing Center for Infectious Disease"/>
            <person name="Wu L."/>
            <person name="Ma J."/>
        </authorList>
    </citation>
    <scope>NUCLEOTIDE SEQUENCE [LARGE SCALE GENOMIC DNA]</scope>
    <source>
        <strain evidence="3">YJ-61-S</strain>
    </source>
</reference>
<accession>A0ABV9HZB8</accession>
<dbReference type="InterPro" id="IPR011059">
    <property type="entry name" value="Metal-dep_hydrolase_composite"/>
</dbReference>
<evidence type="ECO:0000313" key="3">
    <source>
        <dbReference type="Proteomes" id="UP001596043"/>
    </source>
</evidence>
<evidence type="ECO:0000259" key="1">
    <source>
        <dbReference type="Pfam" id="PF01979"/>
    </source>
</evidence>
<dbReference type="SUPFAM" id="SSF51556">
    <property type="entry name" value="Metallo-dependent hydrolases"/>
    <property type="match status" value="1"/>
</dbReference>
<dbReference type="Gene3D" id="2.30.40.10">
    <property type="entry name" value="Urease, subunit C, domain 1"/>
    <property type="match status" value="1"/>
</dbReference>
<dbReference type="PANTHER" id="PTHR43135">
    <property type="entry name" value="ALPHA-D-RIBOSE 1-METHYLPHOSPHONATE 5-TRIPHOSPHATE DIPHOSPHATASE"/>
    <property type="match status" value="1"/>
</dbReference>
<dbReference type="InterPro" id="IPR032466">
    <property type="entry name" value="Metal_Hydrolase"/>
</dbReference>
<name>A0ABV9HZB8_9FLAO</name>
<dbReference type="InterPro" id="IPR051781">
    <property type="entry name" value="Metallo-dep_Hydrolase"/>
</dbReference>
<dbReference type="PROSITE" id="PS51257">
    <property type="entry name" value="PROKAR_LIPOPROTEIN"/>
    <property type="match status" value="1"/>
</dbReference>
<dbReference type="Gene3D" id="1.20.58.520">
    <property type="entry name" value="Amidohydrolase"/>
    <property type="match status" value="1"/>
</dbReference>
<evidence type="ECO:0000313" key="2">
    <source>
        <dbReference type="EMBL" id="MFC4635516.1"/>
    </source>
</evidence>
<comment type="caution">
    <text evidence="2">The sequence shown here is derived from an EMBL/GenBank/DDBJ whole genome shotgun (WGS) entry which is preliminary data.</text>
</comment>
<sequence>MKTLLSILSITIVFLTASCKNDSKEILKKSPKESNKESFDLVISNANVIDVQSGAITKQTLYINKGMLVETTPEMKTGFHTFTHINVKGAYVLPGFWDNHVHFRGGEQLIAQNEKFLEQYINYGITTVRDAGGDLTTQVQQWNQEIQDGKRIGPTIYTSGPKLDGPKARWEGSLPVSSLEDIVSALDSLQALGTDYVKLYDSTLSRKHYLDIIKAAEKRNMITSGHMPFTVELEEAIDAGLDNVEHLYYVLKGCSSQEKEITQQIIDGKLGFWGSMAQLIDTYDETTAQQTFTRLKANNVFVTPTLHIGDILSYLDEVDHSQDAYLAHLEDAFVKTYEGRVNGALNASAKAKKDRKELQQFFIQLTKSLQDAGVRLLAGSDCGAFNSYTYPGPSLHKELEQLVIAGLTPLQALQTSGYNGSQFLQKEGYGIAIGNQADFVVLAKNPLDDIKNTQSVMHTIKNGRLHTMEE</sequence>
<feature type="domain" description="Amidohydrolase-related" evidence="1">
    <location>
        <begin position="91"/>
        <end position="465"/>
    </location>
</feature>
<dbReference type="Gene3D" id="3.30.110.90">
    <property type="entry name" value="Amidohydrolase"/>
    <property type="match status" value="1"/>
</dbReference>
<dbReference type="Pfam" id="PF01979">
    <property type="entry name" value="Amidohydro_1"/>
    <property type="match status" value="1"/>
</dbReference>